<feature type="transmembrane region" description="Helical" evidence="1">
    <location>
        <begin position="276"/>
        <end position="295"/>
    </location>
</feature>
<evidence type="ECO:0008006" key="4">
    <source>
        <dbReference type="Google" id="ProtNLM"/>
    </source>
</evidence>
<dbReference type="HOGENOM" id="CLU_547167_0_0_9"/>
<evidence type="ECO:0000313" key="3">
    <source>
        <dbReference type="Proteomes" id="UP000002217"/>
    </source>
</evidence>
<accession>C8W0N0</accession>
<feature type="transmembrane region" description="Helical" evidence="1">
    <location>
        <begin position="126"/>
        <end position="143"/>
    </location>
</feature>
<feature type="transmembrane region" description="Helical" evidence="1">
    <location>
        <begin position="234"/>
        <end position="255"/>
    </location>
</feature>
<organism evidence="2 3">
    <name type="scientific">Desulfofarcimen acetoxidans (strain ATCC 49208 / DSM 771 / KCTC 5769 / VKM B-1644 / 5575)</name>
    <name type="common">Desulfotomaculum acetoxidans</name>
    <dbReference type="NCBI Taxonomy" id="485916"/>
    <lineage>
        <taxon>Bacteria</taxon>
        <taxon>Bacillati</taxon>
        <taxon>Bacillota</taxon>
        <taxon>Clostridia</taxon>
        <taxon>Eubacteriales</taxon>
        <taxon>Peptococcaceae</taxon>
        <taxon>Desulfofarcimen</taxon>
    </lineage>
</organism>
<keyword evidence="1" id="KW-1133">Transmembrane helix</keyword>
<proteinExistence type="predicted"/>
<gene>
    <name evidence="2" type="ordered locus">Dtox_2478</name>
</gene>
<name>C8W0N0_DESAS</name>
<feature type="transmembrane region" description="Helical" evidence="1">
    <location>
        <begin position="95"/>
        <end position="117"/>
    </location>
</feature>
<sequence>MVFVRKYFLWFLIGFFILLIPLLIQIYNTPTGYVPSGFISGGFDYATFIAKMKWGAAGHWTYINRYTTECTEPAPIYGFYLLLGHISKWTGLSVIWVYHLARSLIGALCLISLWGFLKTNTKSKTWLAFLLVITCMAGYWEYFDSVLNTKVAKMDLFLQAKVGTAFLTYPHYLVDLLAFLSIFHAYLADIPARRRICLSAIAGFLFSAVHVFLMAIILIPLIHGLLNKRTKEALQVVIPSMIAALPLTIIQYLAFTHIEWLRVWRDATATQFVSPLILLLAIHGVTGLLAWYKIVSEIKKLSFWSIWVLTASVMAYAMPLANRTEYIFFLAIPLGILASEVVEKIIGWLEERKNPTLTVIGVTLLLLLTSGYSILWMIPIFKADKTVTGKYPNYLPMEYVDTLANLDNEQAIVLCDTYTGNFMPAWTIKLKPYCAHPMETLNYEEKRKKVDAFYKGELPQLPEQIGAKYIIYEDFLAENDYGKLHDILGEPFIKGKHIAVWKRR</sequence>
<keyword evidence="1" id="KW-0812">Transmembrane</keyword>
<dbReference type="STRING" id="485916.Dtox_2478"/>
<keyword evidence="1" id="KW-0472">Membrane</keyword>
<feature type="transmembrane region" description="Helical" evidence="1">
    <location>
        <begin position="301"/>
        <end position="319"/>
    </location>
</feature>
<protein>
    <recommendedName>
        <fullName evidence="4">Glycosyltransferase RgtA/B/C/D-like domain-containing protein</fullName>
    </recommendedName>
</protein>
<evidence type="ECO:0000256" key="1">
    <source>
        <dbReference type="SAM" id="Phobius"/>
    </source>
</evidence>
<feature type="transmembrane region" description="Helical" evidence="1">
    <location>
        <begin position="358"/>
        <end position="381"/>
    </location>
</feature>
<dbReference type="AlphaFoldDB" id="C8W0N0"/>
<feature type="transmembrane region" description="Helical" evidence="1">
    <location>
        <begin position="7"/>
        <end position="27"/>
    </location>
</feature>
<feature type="transmembrane region" description="Helical" evidence="1">
    <location>
        <begin position="163"/>
        <end position="188"/>
    </location>
</feature>
<dbReference type="KEGG" id="dae:Dtox_2478"/>
<dbReference type="eggNOG" id="COG1287">
    <property type="taxonomic scope" value="Bacteria"/>
</dbReference>
<keyword evidence="3" id="KW-1185">Reference proteome</keyword>
<evidence type="ECO:0000313" key="2">
    <source>
        <dbReference type="EMBL" id="ACV63285.1"/>
    </source>
</evidence>
<feature type="transmembrane region" description="Helical" evidence="1">
    <location>
        <begin position="200"/>
        <end position="222"/>
    </location>
</feature>
<dbReference type="Proteomes" id="UP000002217">
    <property type="component" value="Chromosome"/>
</dbReference>
<reference evidence="2 3" key="1">
    <citation type="journal article" date="2009" name="Stand. Genomic Sci.">
        <title>Complete genome sequence of Desulfotomaculum acetoxidans type strain (5575).</title>
        <authorList>
            <person name="Spring S."/>
            <person name="Lapidus A."/>
            <person name="Schroder M."/>
            <person name="Gleim D."/>
            <person name="Sims D."/>
            <person name="Meincke L."/>
            <person name="Glavina Del Rio T."/>
            <person name="Tice H."/>
            <person name="Copeland A."/>
            <person name="Cheng J.F."/>
            <person name="Lucas S."/>
            <person name="Chen F."/>
            <person name="Nolan M."/>
            <person name="Bruce D."/>
            <person name="Goodwin L."/>
            <person name="Pitluck S."/>
            <person name="Ivanova N."/>
            <person name="Mavromatis K."/>
            <person name="Mikhailova N."/>
            <person name="Pati A."/>
            <person name="Chen A."/>
            <person name="Palaniappan K."/>
            <person name="Land M."/>
            <person name="Hauser L."/>
            <person name="Chang Y.J."/>
            <person name="Jeffries C.D."/>
            <person name="Chain P."/>
            <person name="Saunders E."/>
            <person name="Brettin T."/>
            <person name="Detter J.C."/>
            <person name="Goker M."/>
            <person name="Bristow J."/>
            <person name="Eisen J.A."/>
            <person name="Markowitz V."/>
            <person name="Hugenholtz P."/>
            <person name="Kyrpides N.C."/>
            <person name="Klenk H.P."/>
            <person name="Han C."/>
        </authorList>
    </citation>
    <scope>NUCLEOTIDE SEQUENCE [LARGE SCALE GENOMIC DNA]</scope>
    <source>
        <strain evidence="3">ATCC 49208 / DSM 771 / VKM B-1644</strain>
    </source>
</reference>
<feature type="transmembrane region" description="Helical" evidence="1">
    <location>
        <begin position="326"/>
        <end position="346"/>
    </location>
</feature>
<dbReference type="EMBL" id="CP001720">
    <property type="protein sequence ID" value="ACV63285.1"/>
    <property type="molecule type" value="Genomic_DNA"/>
</dbReference>